<protein>
    <submittedName>
        <fullName evidence="1">Phage tail protein</fullName>
    </submittedName>
</protein>
<dbReference type="EMBL" id="JAQYXP010000013">
    <property type="protein sequence ID" value="MEN3239045.1"/>
    <property type="molecule type" value="Genomic_DNA"/>
</dbReference>
<sequence length="117" mass="12887">MTIPTFYPPVAPSPGTSTKPELRILRADFGDGYSMPVRDGLNHIRKTIALKWDVLTAGQAAQITAFLEERGGTEPFLYTPARTTTPIKFTCDEWQETQNAAGLSSFTATFKQSFNPS</sequence>
<comment type="caution">
    <text evidence="1">The sequence shown here is derived from an EMBL/GenBank/DDBJ whole genome shotgun (WGS) entry which is preliminary data.</text>
</comment>
<gene>
    <name evidence="1" type="ORF">PUR29_37030</name>
</gene>
<name>A0ABV0A891_9HYPH</name>
<dbReference type="Proteomes" id="UP001407347">
    <property type="component" value="Unassembled WGS sequence"/>
</dbReference>
<dbReference type="Pfam" id="PF05939">
    <property type="entry name" value="Phage_min_tail"/>
    <property type="match status" value="1"/>
</dbReference>
<organism evidence="1 2">
    <name type="scientific">Methylobacterium ajmalii</name>
    <dbReference type="NCBI Taxonomy" id="2738439"/>
    <lineage>
        <taxon>Bacteria</taxon>
        <taxon>Pseudomonadati</taxon>
        <taxon>Pseudomonadota</taxon>
        <taxon>Alphaproteobacteria</taxon>
        <taxon>Hyphomicrobiales</taxon>
        <taxon>Methylobacteriaceae</taxon>
        <taxon>Methylobacterium</taxon>
    </lineage>
</organism>
<proteinExistence type="predicted"/>
<dbReference type="InterPro" id="IPR010265">
    <property type="entry name" value="Phage_lambda_TipM"/>
</dbReference>
<dbReference type="RefSeq" id="WP_346013990.1">
    <property type="nucleotide sequence ID" value="NZ_JAQYXP010000013.1"/>
</dbReference>
<evidence type="ECO:0000313" key="2">
    <source>
        <dbReference type="Proteomes" id="UP001407347"/>
    </source>
</evidence>
<reference evidence="1 2" key="1">
    <citation type="journal article" date="2023" name="PLoS ONE">
        <title>Complete genome assembly of Hawai'i environmental nontuberculous mycobacteria reveals unexpected co-isolation with methylobacteria.</title>
        <authorList>
            <person name="Hendrix J."/>
            <person name="Epperson L.E."/>
            <person name="Tong E.I."/>
            <person name="Chan Y.L."/>
            <person name="Hasan N.A."/>
            <person name="Dawrs S.N."/>
            <person name="Norton G.J."/>
            <person name="Virdi R."/>
            <person name="Crooks J.L."/>
            <person name="Chan E.D."/>
            <person name="Honda J.R."/>
            <person name="Strong M."/>
        </authorList>
    </citation>
    <scope>NUCLEOTIDE SEQUENCE [LARGE SCALE GENOMIC DNA]</scope>
    <source>
        <strain evidence="1 2">NJH_HI04-1</strain>
    </source>
</reference>
<accession>A0ABV0A891</accession>
<evidence type="ECO:0000313" key="1">
    <source>
        <dbReference type="EMBL" id="MEN3239045.1"/>
    </source>
</evidence>
<keyword evidence="2" id="KW-1185">Reference proteome</keyword>